<keyword evidence="1" id="KW-0472">Membrane</keyword>
<dbReference type="PANTHER" id="PTHR32502:SF26">
    <property type="entry name" value="PHOSPHOTRANSFERASE SYSTEM SUGAR-SPECIFIC EIID COMPONENT"/>
    <property type="match status" value="1"/>
</dbReference>
<evidence type="ECO:0000313" key="2">
    <source>
        <dbReference type="EMBL" id="QBR47498.1"/>
    </source>
</evidence>
<proteinExistence type="predicted"/>
<dbReference type="RefSeq" id="WP_013102301.1">
    <property type="nucleotide sequence ID" value="NZ_CP037939.1"/>
</dbReference>
<feature type="transmembrane region" description="Helical" evidence="1">
    <location>
        <begin position="180"/>
        <end position="201"/>
    </location>
</feature>
<feature type="transmembrane region" description="Helical" evidence="1">
    <location>
        <begin position="249"/>
        <end position="269"/>
    </location>
</feature>
<keyword evidence="1" id="KW-0812">Transmembrane</keyword>
<feature type="transmembrane region" description="Helical" evidence="1">
    <location>
        <begin position="116"/>
        <end position="135"/>
    </location>
</feature>
<keyword evidence="1" id="KW-1133">Transmembrane helix</keyword>
<dbReference type="PROSITE" id="PS51108">
    <property type="entry name" value="PTS_EIID"/>
    <property type="match status" value="1"/>
</dbReference>
<keyword evidence="3" id="KW-1185">Reference proteome</keyword>
<reference evidence="2 3" key="1">
    <citation type="submission" date="2019-03" db="EMBL/GenBank/DDBJ databases">
        <title>Complete Genome Sequence of Leuconostoc kimchii strain NKJ218 Isolated from Homemade Kimchi.</title>
        <authorList>
            <person name="Jung J.Y."/>
            <person name="Jin H.M."/>
            <person name="Jung J.-W."/>
            <person name="Lee S.-Y."/>
            <person name="Ryu B.-G."/>
            <person name="Han S.-S."/>
            <person name="Kang H.K."/>
            <person name="Choi H.W."/>
            <person name="Chung E.J."/>
            <person name="Choi K.-M."/>
        </authorList>
    </citation>
    <scope>NUCLEOTIDE SEQUENCE [LARGE SCALE GENOMIC DNA]</scope>
    <source>
        <strain evidence="2 3">NKJ218</strain>
    </source>
</reference>
<name>A0ABX5SLW8_9LACO</name>
<organism evidence="2 3">
    <name type="scientific">Leuconostoc kimchii</name>
    <dbReference type="NCBI Taxonomy" id="136609"/>
    <lineage>
        <taxon>Bacteria</taxon>
        <taxon>Bacillati</taxon>
        <taxon>Bacillota</taxon>
        <taxon>Bacilli</taxon>
        <taxon>Lactobacillales</taxon>
        <taxon>Lactobacillaceae</taxon>
        <taxon>Leuconostoc</taxon>
    </lineage>
</organism>
<accession>A0ABX5SLW8</accession>
<feature type="transmembrane region" description="Helical" evidence="1">
    <location>
        <begin position="142"/>
        <end position="160"/>
    </location>
</feature>
<evidence type="ECO:0000256" key="1">
    <source>
        <dbReference type="SAM" id="Phobius"/>
    </source>
</evidence>
<sequence length="272" mass="29857">MSNEQQEKHLTKKDIRRTALRWQFMTSNAYNYESQQAAGVVFSLSKALRKIYKDDEAGYKSSLDNHFKFFNTTGPAASLILGATLAMEDREGKKAQPAVQSLKTGLMGPLAGVGDTIFWVLIPTVFGSIAAYMGLQGNPTGAIIWLLVNIAVFLFRIKIFEWGYATGTRLVTDLGSKLNAFTEAASIMGLTVIGALIPSVIKMNLATTFATGKVTMSVQKDILDAIMPSLLPAVLTYIVYRIVRTNKLSISKIIWLLIGFSLVLSYFGILKP</sequence>
<dbReference type="Pfam" id="PF03613">
    <property type="entry name" value="EIID-AGA"/>
    <property type="match status" value="1"/>
</dbReference>
<protein>
    <submittedName>
        <fullName evidence="2">PTS system mannose/fructose/sorbose family transporter subunit IID</fullName>
    </submittedName>
</protein>
<evidence type="ECO:0000313" key="3">
    <source>
        <dbReference type="Proteomes" id="UP000295756"/>
    </source>
</evidence>
<feature type="transmembrane region" description="Helical" evidence="1">
    <location>
        <begin position="222"/>
        <end position="243"/>
    </location>
</feature>
<dbReference type="InterPro" id="IPR050303">
    <property type="entry name" value="GatZ_KbaZ_carbometab"/>
</dbReference>
<gene>
    <name evidence="2" type="ORF">EW139_04940</name>
</gene>
<dbReference type="Proteomes" id="UP000295756">
    <property type="component" value="Chromosome"/>
</dbReference>
<dbReference type="InterPro" id="IPR004704">
    <property type="entry name" value="PTS_IID_man"/>
</dbReference>
<dbReference type="PANTHER" id="PTHR32502">
    <property type="entry name" value="N-ACETYLGALACTOSAMINE PERMEASE II COMPONENT-RELATED"/>
    <property type="match status" value="1"/>
</dbReference>
<dbReference type="EMBL" id="CP037939">
    <property type="protein sequence ID" value="QBR47498.1"/>
    <property type="molecule type" value="Genomic_DNA"/>
</dbReference>